<dbReference type="GO" id="GO:0008270">
    <property type="term" value="F:zinc ion binding"/>
    <property type="evidence" value="ECO:0007669"/>
    <property type="project" value="UniProtKB-KW"/>
</dbReference>
<protein>
    <submittedName>
        <fullName evidence="4">Longitudinals lacking protein, isoforms A/B/D/L</fullName>
    </submittedName>
</protein>
<dbReference type="Pfam" id="PF13909">
    <property type="entry name" value="zf-H2C2_5"/>
    <property type="match status" value="1"/>
</dbReference>
<feature type="compositionally biased region" description="Basic and acidic residues" evidence="2">
    <location>
        <begin position="1"/>
        <end position="15"/>
    </location>
</feature>
<keyword evidence="1" id="KW-0479">Metal-binding</keyword>
<dbReference type="Proteomes" id="UP001219518">
    <property type="component" value="Unassembled WGS sequence"/>
</dbReference>
<sequence>MHDVRLSDSSRDSSPKRSSWGGAFGLSWEKWALQHPLMPVMLARSSSPLDLGSSSSLHFPGSAANGSTYAGNNSAENSFGGHHLSADDSFGRSGEKVEECGQCGRRYKLKSSLRNHIKWECGKEPQFQCPFCSYRAKQKMHVVRHVERMHKEKIEALGTTTD</sequence>
<organism evidence="4 5">
    <name type="scientific">Frankliniella fusca</name>
    <dbReference type="NCBI Taxonomy" id="407009"/>
    <lineage>
        <taxon>Eukaryota</taxon>
        <taxon>Metazoa</taxon>
        <taxon>Ecdysozoa</taxon>
        <taxon>Arthropoda</taxon>
        <taxon>Hexapoda</taxon>
        <taxon>Insecta</taxon>
        <taxon>Pterygota</taxon>
        <taxon>Neoptera</taxon>
        <taxon>Paraneoptera</taxon>
        <taxon>Thysanoptera</taxon>
        <taxon>Terebrantia</taxon>
        <taxon>Thripoidea</taxon>
        <taxon>Thripidae</taxon>
        <taxon>Frankliniella</taxon>
    </lineage>
</organism>
<dbReference type="EMBL" id="JAHWGI010000440">
    <property type="protein sequence ID" value="KAK3915524.1"/>
    <property type="molecule type" value="Genomic_DNA"/>
</dbReference>
<dbReference type="PROSITE" id="PS50157">
    <property type="entry name" value="ZINC_FINGER_C2H2_2"/>
    <property type="match status" value="1"/>
</dbReference>
<evidence type="ECO:0000259" key="3">
    <source>
        <dbReference type="PROSITE" id="PS50157"/>
    </source>
</evidence>
<feature type="region of interest" description="Disordered" evidence="2">
    <location>
        <begin position="1"/>
        <end position="21"/>
    </location>
</feature>
<dbReference type="SUPFAM" id="SSF57667">
    <property type="entry name" value="beta-beta-alpha zinc fingers"/>
    <property type="match status" value="1"/>
</dbReference>
<keyword evidence="1" id="KW-0863">Zinc-finger</keyword>
<accession>A0AAE1H655</accession>
<proteinExistence type="predicted"/>
<reference evidence="4" key="1">
    <citation type="submission" date="2021-07" db="EMBL/GenBank/DDBJ databases">
        <authorList>
            <person name="Catto M.A."/>
            <person name="Jacobson A."/>
            <person name="Kennedy G."/>
            <person name="Labadie P."/>
            <person name="Hunt B.G."/>
            <person name="Srinivasan R."/>
        </authorList>
    </citation>
    <scope>NUCLEOTIDE SEQUENCE</scope>
    <source>
        <strain evidence="4">PL_HMW_Pooled</strain>
        <tissue evidence="4">Head</tissue>
    </source>
</reference>
<dbReference type="AlphaFoldDB" id="A0AAE1H655"/>
<dbReference type="SMART" id="SM00355">
    <property type="entry name" value="ZnF_C2H2"/>
    <property type="match status" value="2"/>
</dbReference>
<reference evidence="4" key="2">
    <citation type="journal article" date="2023" name="BMC Genomics">
        <title>Pest status, molecular evolution, and epigenetic factors derived from the genome assembly of Frankliniella fusca, a thysanopteran phytovirus vector.</title>
        <authorList>
            <person name="Catto M.A."/>
            <person name="Labadie P.E."/>
            <person name="Jacobson A.L."/>
            <person name="Kennedy G.G."/>
            <person name="Srinivasan R."/>
            <person name="Hunt B.G."/>
        </authorList>
    </citation>
    <scope>NUCLEOTIDE SEQUENCE</scope>
    <source>
        <strain evidence="4">PL_HMW_Pooled</strain>
    </source>
</reference>
<dbReference type="InterPro" id="IPR013087">
    <property type="entry name" value="Znf_C2H2_type"/>
</dbReference>
<evidence type="ECO:0000313" key="5">
    <source>
        <dbReference type="Proteomes" id="UP001219518"/>
    </source>
</evidence>
<evidence type="ECO:0000256" key="1">
    <source>
        <dbReference type="PROSITE-ProRule" id="PRU00042"/>
    </source>
</evidence>
<keyword evidence="5" id="KW-1185">Reference proteome</keyword>
<gene>
    <name evidence="4" type="ORF">KUF71_005831</name>
</gene>
<evidence type="ECO:0000256" key="2">
    <source>
        <dbReference type="SAM" id="MobiDB-lite"/>
    </source>
</evidence>
<comment type="caution">
    <text evidence="4">The sequence shown here is derived from an EMBL/GenBank/DDBJ whole genome shotgun (WGS) entry which is preliminary data.</text>
</comment>
<name>A0AAE1H655_9NEOP</name>
<feature type="domain" description="C2H2-type" evidence="3">
    <location>
        <begin position="98"/>
        <end position="125"/>
    </location>
</feature>
<dbReference type="InterPro" id="IPR036236">
    <property type="entry name" value="Znf_C2H2_sf"/>
</dbReference>
<dbReference type="Gene3D" id="3.30.160.60">
    <property type="entry name" value="Classic Zinc Finger"/>
    <property type="match status" value="1"/>
</dbReference>
<evidence type="ECO:0000313" key="4">
    <source>
        <dbReference type="EMBL" id="KAK3915524.1"/>
    </source>
</evidence>
<keyword evidence="1" id="KW-0862">Zinc</keyword>